<gene>
    <name evidence="1" type="ORF">AB0C36_05630</name>
</gene>
<dbReference type="Proteomes" id="UP001551482">
    <property type="component" value="Unassembled WGS sequence"/>
</dbReference>
<comment type="caution">
    <text evidence="1">The sequence shown here is derived from an EMBL/GenBank/DDBJ whole genome shotgun (WGS) entry which is preliminary data.</text>
</comment>
<sequence length="189" mass="21013">MQDATHELAELARLTGMRRASSPPPDWSAVTAALGYDVPCDYGRLIETHGAGLFNNYLQVYGPEHHLRAFDLAAEGLYWHTYFQTEWRRRPDARPAALRDREITVITWGSTEDAVYCHWIAEPGTDPESWPTAFHTVTGNTWEFHDSPTVALLLAFARGDLAGGLIPPCPPGEPVTYTPYPAGRAPRPV</sequence>
<organism evidence="1 2">
    <name type="scientific">Streptodolium elevatio</name>
    <dbReference type="NCBI Taxonomy" id="3157996"/>
    <lineage>
        <taxon>Bacteria</taxon>
        <taxon>Bacillati</taxon>
        <taxon>Actinomycetota</taxon>
        <taxon>Actinomycetes</taxon>
        <taxon>Kitasatosporales</taxon>
        <taxon>Streptomycetaceae</taxon>
        <taxon>Streptodolium</taxon>
    </lineage>
</organism>
<dbReference type="RefSeq" id="WP_358349677.1">
    <property type="nucleotide sequence ID" value="NZ_JBEZFP010000009.1"/>
</dbReference>
<reference evidence="1 2" key="1">
    <citation type="submission" date="2024-06" db="EMBL/GenBank/DDBJ databases">
        <title>The Natural Products Discovery Center: Release of the First 8490 Sequenced Strains for Exploring Actinobacteria Biosynthetic Diversity.</title>
        <authorList>
            <person name="Kalkreuter E."/>
            <person name="Kautsar S.A."/>
            <person name="Yang D."/>
            <person name="Bader C.D."/>
            <person name="Teijaro C.N."/>
            <person name="Fluegel L."/>
            <person name="Davis C.M."/>
            <person name="Simpson J.R."/>
            <person name="Lauterbach L."/>
            <person name="Steele A.D."/>
            <person name="Gui C."/>
            <person name="Meng S."/>
            <person name="Li G."/>
            <person name="Viehrig K."/>
            <person name="Ye F."/>
            <person name="Su P."/>
            <person name="Kiefer A.F."/>
            <person name="Nichols A."/>
            <person name="Cepeda A.J."/>
            <person name="Yan W."/>
            <person name="Fan B."/>
            <person name="Jiang Y."/>
            <person name="Adhikari A."/>
            <person name="Zheng C.-J."/>
            <person name="Schuster L."/>
            <person name="Cowan T.M."/>
            <person name="Smanski M.J."/>
            <person name="Chevrette M.G."/>
            <person name="De Carvalho L.P.S."/>
            <person name="Shen B."/>
        </authorList>
    </citation>
    <scope>NUCLEOTIDE SEQUENCE [LARGE SCALE GENOMIC DNA]</scope>
    <source>
        <strain evidence="1 2">NPDC048946</strain>
    </source>
</reference>
<accession>A0ABV3DB47</accession>
<evidence type="ECO:0000313" key="1">
    <source>
        <dbReference type="EMBL" id="MEU8132970.1"/>
    </source>
</evidence>
<evidence type="ECO:0000313" key="2">
    <source>
        <dbReference type="Proteomes" id="UP001551482"/>
    </source>
</evidence>
<proteinExistence type="predicted"/>
<protein>
    <recommendedName>
        <fullName evidence="3">SMI1/KNR4 family protein</fullName>
    </recommendedName>
</protein>
<keyword evidence="2" id="KW-1185">Reference proteome</keyword>
<evidence type="ECO:0008006" key="3">
    <source>
        <dbReference type="Google" id="ProtNLM"/>
    </source>
</evidence>
<name>A0ABV3DB47_9ACTN</name>
<dbReference type="EMBL" id="JBEZFP010000009">
    <property type="protein sequence ID" value="MEU8132970.1"/>
    <property type="molecule type" value="Genomic_DNA"/>
</dbReference>